<reference evidence="2 3" key="1">
    <citation type="submission" date="2024-09" db="EMBL/GenBank/DDBJ databases">
        <authorList>
            <person name="Sun Q."/>
            <person name="Mori K."/>
        </authorList>
    </citation>
    <scope>NUCLEOTIDE SEQUENCE [LARGE SCALE GENOMIC DNA]</scope>
    <source>
        <strain evidence="2 3">CGMCC 1.15906</strain>
    </source>
</reference>
<name>A0ABV6QMD1_9ACTN</name>
<dbReference type="RefSeq" id="WP_380048330.1">
    <property type="nucleotide sequence ID" value="NZ_JBHLTC010000018.1"/>
</dbReference>
<accession>A0ABV6QMD1</accession>
<protein>
    <recommendedName>
        <fullName evidence="4">EfeO-type cupredoxin-like domain-containing protein</fullName>
    </recommendedName>
</protein>
<feature type="chain" id="PRO_5047105935" description="EfeO-type cupredoxin-like domain-containing protein" evidence="1">
    <location>
        <begin position="25"/>
        <end position="119"/>
    </location>
</feature>
<feature type="signal peptide" evidence="1">
    <location>
        <begin position="1"/>
        <end position="24"/>
    </location>
</feature>
<organism evidence="2 3">
    <name type="scientific">Kribbella deserti</name>
    <dbReference type="NCBI Taxonomy" id="1926257"/>
    <lineage>
        <taxon>Bacteria</taxon>
        <taxon>Bacillati</taxon>
        <taxon>Actinomycetota</taxon>
        <taxon>Actinomycetes</taxon>
        <taxon>Propionibacteriales</taxon>
        <taxon>Kribbellaceae</taxon>
        <taxon>Kribbella</taxon>
    </lineage>
</organism>
<gene>
    <name evidence="2" type="ORF">ACFFGN_16445</name>
</gene>
<dbReference type="SUPFAM" id="SSF49503">
    <property type="entry name" value="Cupredoxins"/>
    <property type="match status" value="1"/>
</dbReference>
<keyword evidence="1" id="KW-0732">Signal</keyword>
<evidence type="ECO:0008006" key="4">
    <source>
        <dbReference type="Google" id="ProtNLM"/>
    </source>
</evidence>
<sequence>MFKAVPALAAVLLLVSACSGQSAAKDEHAGHPGVTVDVKISGGKTEPSGSVVKVSKDEQITVNISSDIDDEVHVHSTPDRSFQVAAGQQVEETFSFGATGTYEMESHRLKKLIVKFEVR</sequence>
<keyword evidence="3" id="KW-1185">Reference proteome</keyword>
<dbReference type="PROSITE" id="PS51257">
    <property type="entry name" value="PROKAR_LIPOPROTEIN"/>
    <property type="match status" value="1"/>
</dbReference>
<proteinExistence type="predicted"/>
<evidence type="ECO:0000256" key="1">
    <source>
        <dbReference type="SAM" id="SignalP"/>
    </source>
</evidence>
<evidence type="ECO:0000313" key="2">
    <source>
        <dbReference type="EMBL" id="MFC0625675.1"/>
    </source>
</evidence>
<dbReference type="Proteomes" id="UP001589890">
    <property type="component" value="Unassembled WGS sequence"/>
</dbReference>
<evidence type="ECO:0000313" key="3">
    <source>
        <dbReference type="Proteomes" id="UP001589890"/>
    </source>
</evidence>
<comment type="caution">
    <text evidence="2">The sequence shown here is derived from an EMBL/GenBank/DDBJ whole genome shotgun (WGS) entry which is preliminary data.</text>
</comment>
<dbReference type="InterPro" id="IPR008972">
    <property type="entry name" value="Cupredoxin"/>
</dbReference>
<dbReference type="Gene3D" id="2.60.40.420">
    <property type="entry name" value="Cupredoxins - blue copper proteins"/>
    <property type="match status" value="1"/>
</dbReference>
<dbReference type="EMBL" id="JBHLTC010000018">
    <property type="protein sequence ID" value="MFC0625675.1"/>
    <property type="molecule type" value="Genomic_DNA"/>
</dbReference>